<proteinExistence type="predicted"/>
<name>A0ABX7QZE5_9GAMM</name>
<reference evidence="1 2" key="1">
    <citation type="submission" date="2021-03" db="EMBL/GenBank/DDBJ databases">
        <title>Novel species identification of genus Shewanella.</title>
        <authorList>
            <person name="Liu G."/>
            <person name="Zhang Q."/>
        </authorList>
    </citation>
    <scope>NUCLEOTIDE SEQUENCE [LARGE SCALE GENOMIC DNA]</scope>
    <source>
        <strain evidence="1 2">FJAT-52962</strain>
    </source>
</reference>
<dbReference type="Proteomes" id="UP000663207">
    <property type="component" value="Chromosome"/>
</dbReference>
<keyword evidence="2" id="KW-1185">Reference proteome</keyword>
<dbReference type="RefSeq" id="WP_207379721.1">
    <property type="nucleotide sequence ID" value="NZ_CP071502.1"/>
</dbReference>
<accession>A0ABX7QZE5</accession>
<organism evidence="1 2">
    <name type="scientific">Shewanella sedimentimangrovi</name>
    <dbReference type="NCBI Taxonomy" id="2814293"/>
    <lineage>
        <taxon>Bacteria</taxon>
        <taxon>Pseudomonadati</taxon>
        <taxon>Pseudomonadota</taxon>
        <taxon>Gammaproteobacteria</taxon>
        <taxon>Alteromonadales</taxon>
        <taxon>Shewanellaceae</taxon>
        <taxon>Shewanella</taxon>
    </lineage>
</organism>
<evidence type="ECO:0000313" key="2">
    <source>
        <dbReference type="Proteomes" id="UP000663207"/>
    </source>
</evidence>
<sequence length="98" mass="10891">MQQSDFLDAMGIRRWRRADAPSEPIATLSPLPEPWQQAIDSLSRYPGVTGRIEVRETAAGLDWFQDGNLLGSSPKVAQLRQGSEGKRALWRLLMGVGK</sequence>
<evidence type="ECO:0000313" key="1">
    <source>
        <dbReference type="EMBL" id="QSX36340.1"/>
    </source>
</evidence>
<gene>
    <name evidence="1" type="ORF">JYB85_13605</name>
</gene>
<dbReference type="EMBL" id="CP071502">
    <property type="protein sequence ID" value="QSX36340.1"/>
    <property type="molecule type" value="Genomic_DNA"/>
</dbReference>
<protein>
    <submittedName>
        <fullName evidence="1">Uncharacterized protein</fullName>
    </submittedName>
</protein>